<dbReference type="UniPathway" id="UPA00392"/>
<sequence length="333" mass="37822">MSYTLDDFDYHLPEELIAQKPATPRDHSRLLVYDRETGTIRDDYFYNIGDYLPVNTSLVVNNSKVEKCRLLFNEDKVEIFVTKAVNDRVVEAMVRPGKKFKPGKTVDLADGLTAKTLNIAEDGIRTIELSRSLDDEITEKYKHTPFPPYIERDESLADRYQTVYAKDEGSKAAPTAGLHFTPDLLEKLEKQGIEKKEVTLHVGLGTFAPVKADKIEDHIMHSEWFQISQKQADELNRSKSITAVGTTSVRVLESAQKIEGKFVAGSGETDIFITPGYSFKSVDHLITNFHLPKSTLLMLISAFIGMDETKRIYQHAIREKYRFYSFGDAMLLL</sequence>
<reference evidence="14 15" key="1">
    <citation type="submission" date="2017-11" db="EMBL/GenBank/DDBJ databases">
        <title>Rhodohalobacter 15182 sp. nov., isolated from a salt lake.</title>
        <authorList>
            <person name="Han S."/>
        </authorList>
    </citation>
    <scope>NUCLEOTIDE SEQUENCE [LARGE SCALE GENOMIC DNA]</scope>
    <source>
        <strain evidence="14 15">15182</strain>
    </source>
</reference>
<dbReference type="FunFam" id="3.40.1780.10:FF:000001">
    <property type="entry name" value="S-adenosylmethionine:tRNA ribosyltransferase-isomerase"/>
    <property type="match status" value="1"/>
</dbReference>
<dbReference type="Gene3D" id="2.40.10.240">
    <property type="entry name" value="QueA-like"/>
    <property type="match status" value="1"/>
</dbReference>
<dbReference type="Gene3D" id="3.40.1780.10">
    <property type="entry name" value="QueA-like"/>
    <property type="match status" value="1"/>
</dbReference>
<comment type="caution">
    <text evidence="14">The sequence shown here is derived from an EMBL/GenBank/DDBJ whole genome shotgun (WGS) entry which is preliminary data.</text>
</comment>
<evidence type="ECO:0000256" key="1">
    <source>
        <dbReference type="ARBA" id="ARBA00004496"/>
    </source>
</evidence>
<evidence type="ECO:0000256" key="5">
    <source>
        <dbReference type="ARBA" id="ARBA00022679"/>
    </source>
</evidence>
<dbReference type="GO" id="GO:0008616">
    <property type="term" value="P:tRNA queuosine(34) biosynthetic process"/>
    <property type="evidence" value="ECO:0007669"/>
    <property type="project" value="UniProtKB-UniRule"/>
</dbReference>
<evidence type="ECO:0000256" key="10">
    <source>
        <dbReference type="ARBA" id="ARBA00066503"/>
    </source>
</evidence>
<dbReference type="InterPro" id="IPR036100">
    <property type="entry name" value="QueA_sf"/>
</dbReference>
<evidence type="ECO:0000256" key="9">
    <source>
        <dbReference type="ARBA" id="ARBA00061210"/>
    </source>
</evidence>
<evidence type="ECO:0000256" key="3">
    <source>
        <dbReference type="ARBA" id="ARBA00011245"/>
    </source>
</evidence>
<comment type="subcellular location">
    <subcellularLocation>
        <location evidence="1 13">Cytoplasm</location>
    </subcellularLocation>
</comment>
<dbReference type="RefSeq" id="WP_101074400.1">
    <property type="nucleotide sequence ID" value="NZ_PISP01000006.1"/>
</dbReference>
<keyword evidence="4 13" id="KW-0963">Cytoplasm</keyword>
<dbReference type="NCBIfam" id="NF001140">
    <property type="entry name" value="PRK00147.1"/>
    <property type="match status" value="1"/>
</dbReference>
<protein>
    <recommendedName>
        <fullName evidence="11 13">S-adenosylmethionine:tRNA ribosyltransferase-isomerase</fullName>
        <ecNumber evidence="10 13">2.4.99.17</ecNumber>
    </recommendedName>
    <alternativeName>
        <fullName evidence="12 13">Queuosine biosynthesis protein QueA</fullName>
    </alternativeName>
</protein>
<dbReference type="GO" id="GO:0005737">
    <property type="term" value="C:cytoplasm"/>
    <property type="evidence" value="ECO:0007669"/>
    <property type="project" value="UniProtKB-SubCell"/>
</dbReference>
<dbReference type="InterPro" id="IPR042118">
    <property type="entry name" value="QueA_dom1"/>
</dbReference>
<organism evidence="14 15">
    <name type="scientific">Rhodohalobacter barkolensis</name>
    <dbReference type="NCBI Taxonomy" id="2053187"/>
    <lineage>
        <taxon>Bacteria</taxon>
        <taxon>Pseudomonadati</taxon>
        <taxon>Balneolota</taxon>
        <taxon>Balneolia</taxon>
        <taxon>Balneolales</taxon>
        <taxon>Balneolaceae</taxon>
        <taxon>Rhodohalobacter</taxon>
    </lineage>
</organism>
<keyword evidence="6 13" id="KW-0949">S-adenosyl-L-methionine</keyword>
<evidence type="ECO:0000256" key="2">
    <source>
        <dbReference type="ARBA" id="ARBA00004691"/>
    </source>
</evidence>
<keyword evidence="15" id="KW-1185">Reference proteome</keyword>
<comment type="pathway">
    <text evidence="2 13">tRNA modification; tRNA-queuosine biosynthesis.</text>
</comment>
<proteinExistence type="inferred from homology"/>
<comment type="function">
    <text evidence="13">Transfers and isomerizes the ribose moiety from AdoMet to the 7-aminomethyl group of 7-deazaguanine (preQ1-tRNA) to give epoxyqueuosine (oQ-tRNA).</text>
</comment>
<comment type="similarity">
    <text evidence="9 13">Belongs to the QueA family.</text>
</comment>
<keyword evidence="7 13" id="KW-0671">Queuosine biosynthesis</keyword>
<dbReference type="EMBL" id="PISP01000006">
    <property type="protein sequence ID" value="PKD42705.1"/>
    <property type="molecule type" value="Genomic_DNA"/>
</dbReference>
<name>A0A2N0VEU1_9BACT</name>
<evidence type="ECO:0000256" key="12">
    <source>
        <dbReference type="ARBA" id="ARBA00076160"/>
    </source>
</evidence>
<dbReference type="AlphaFoldDB" id="A0A2N0VEU1"/>
<evidence type="ECO:0000313" key="15">
    <source>
        <dbReference type="Proteomes" id="UP000233398"/>
    </source>
</evidence>
<dbReference type="EC" id="2.4.99.17" evidence="10 13"/>
<dbReference type="PANTHER" id="PTHR30307">
    <property type="entry name" value="S-ADENOSYLMETHIONINE:TRNA RIBOSYLTRANSFERASE-ISOMERASE"/>
    <property type="match status" value="1"/>
</dbReference>
<evidence type="ECO:0000256" key="11">
    <source>
        <dbReference type="ARBA" id="ARBA00069325"/>
    </source>
</evidence>
<dbReference type="NCBIfam" id="TIGR00113">
    <property type="entry name" value="queA"/>
    <property type="match status" value="1"/>
</dbReference>
<dbReference type="Proteomes" id="UP000233398">
    <property type="component" value="Unassembled WGS sequence"/>
</dbReference>
<dbReference type="PANTHER" id="PTHR30307:SF0">
    <property type="entry name" value="S-ADENOSYLMETHIONINE:TRNA RIBOSYLTRANSFERASE-ISOMERASE"/>
    <property type="match status" value="1"/>
</dbReference>
<keyword evidence="5 13" id="KW-0808">Transferase</keyword>
<comment type="catalytic activity">
    <reaction evidence="8 13">
        <text>7-aminomethyl-7-carbaguanosine(34) in tRNA + S-adenosyl-L-methionine = epoxyqueuosine(34) in tRNA + adenine + L-methionine + 2 H(+)</text>
        <dbReference type="Rhea" id="RHEA:32155"/>
        <dbReference type="Rhea" id="RHEA-COMP:10342"/>
        <dbReference type="Rhea" id="RHEA-COMP:18582"/>
        <dbReference type="ChEBI" id="CHEBI:15378"/>
        <dbReference type="ChEBI" id="CHEBI:16708"/>
        <dbReference type="ChEBI" id="CHEBI:57844"/>
        <dbReference type="ChEBI" id="CHEBI:59789"/>
        <dbReference type="ChEBI" id="CHEBI:82833"/>
        <dbReference type="ChEBI" id="CHEBI:194443"/>
        <dbReference type="EC" id="2.4.99.17"/>
    </reaction>
</comment>
<dbReference type="HAMAP" id="MF_00113">
    <property type="entry name" value="QueA"/>
    <property type="match status" value="1"/>
</dbReference>
<evidence type="ECO:0000313" key="14">
    <source>
        <dbReference type="EMBL" id="PKD42705.1"/>
    </source>
</evidence>
<dbReference type="OrthoDB" id="9805933at2"/>
<keyword evidence="14" id="KW-0413">Isomerase</keyword>
<gene>
    <name evidence="13" type="primary">queA</name>
    <name evidence="14" type="ORF">CWD77_15000</name>
</gene>
<dbReference type="Pfam" id="PF02547">
    <property type="entry name" value="Queuosine_synth"/>
    <property type="match status" value="1"/>
</dbReference>
<evidence type="ECO:0000256" key="13">
    <source>
        <dbReference type="HAMAP-Rule" id="MF_00113"/>
    </source>
</evidence>
<dbReference type="SUPFAM" id="SSF111337">
    <property type="entry name" value="QueA-like"/>
    <property type="match status" value="1"/>
</dbReference>
<evidence type="ECO:0000256" key="6">
    <source>
        <dbReference type="ARBA" id="ARBA00022691"/>
    </source>
</evidence>
<evidence type="ECO:0000256" key="7">
    <source>
        <dbReference type="ARBA" id="ARBA00022785"/>
    </source>
</evidence>
<dbReference type="InterPro" id="IPR042119">
    <property type="entry name" value="QueA_dom2"/>
</dbReference>
<dbReference type="InterPro" id="IPR003699">
    <property type="entry name" value="QueA"/>
</dbReference>
<comment type="subunit">
    <text evidence="3 13">Monomer.</text>
</comment>
<evidence type="ECO:0000256" key="4">
    <source>
        <dbReference type="ARBA" id="ARBA00022490"/>
    </source>
</evidence>
<accession>A0A2N0VEU1</accession>
<dbReference type="GO" id="GO:0051075">
    <property type="term" value="F:S-adenosylmethionine:tRNA ribosyltransferase-isomerase activity"/>
    <property type="evidence" value="ECO:0007669"/>
    <property type="project" value="UniProtKB-EC"/>
</dbReference>
<evidence type="ECO:0000256" key="8">
    <source>
        <dbReference type="ARBA" id="ARBA00052751"/>
    </source>
</evidence>